<evidence type="ECO:0000313" key="16">
    <source>
        <dbReference type="EMBL" id="USV57990.1"/>
    </source>
</evidence>
<dbReference type="GO" id="GO:0051082">
    <property type="term" value="F:unfolded protein binding"/>
    <property type="evidence" value="ECO:0007669"/>
    <property type="project" value="InterPro"/>
</dbReference>
<evidence type="ECO:0000256" key="1">
    <source>
        <dbReference type="ARBA" id="ARBA00003280"/>
    </source>
</evidence>
<evidence type="ECO:0000256" key="8">
    <source>
        <dbReference type="ARBA" id="ARBA00022963"/>
    </source>
</evidence>
<keyword evidence="10" id="KW-0443">Lipid metabolism</keyword>
<dbReference type="GO" id="GO:0006457">
    <property type="term" value="P:protein folding"/>
    <property type="evidence" value="ECO:0007669"/>
    <property type="project" value="InterPro"/>
</dbReference>
<reference evidence="16" key="1">
    <citation type="submission" date="2022-06" db="EMBL/GenBank/DDBJ databases">
        <title>Complete Genome of Aeromonas sp. Strain SOD01 Isolated from an Urban Freshwater Stream.</title>
        <authorList>
            <person name="Williams L.E."/>
            <person name="Brysgel T."/>
            <person name="Capestro E.M."/>
            <person name="Foltz G.V."/>
            <person name="Gardner A.E."/>
            <person name="Ingrassia J."/>
            <person name="Peterson E."/>
            <person name="Arruda J."/>
            <person name="Flaherty I."/>
            <person name="Hunt M."/>
            <person name="Pappas G."/>
            <person name="Ramsaran S."/>
            <person name="Rocha M."/>
        </authorList>
    </citation>
    <scope>NUCLEOTIDE SEQUENCE</scope>
    <source>
        <strain evidence="16">SOD01</strain>
    </source>
</reference>
<keyword evidence="8" id="KW-0442">Lipid degradation</keyword>
<comment type="subcellular location">
    <subcellularLocation>
        <location evidence="2">Cell inner membrane</location>
        <topology evidence="2">Single-pass membrane protein</topology>
        <orientation evidence="2">Periplasmic side</orientation>
    </subcellularLocation>
</comment>
<keyword evidence="9" id="KW-1133">Transmembrane helix</keyword>
<dbReference type="AlphaFoldDB" id="A0AAE9MG37"/>
<name>A0AAE9MG37_9GAMM</name>
<organism evidence="16 17">
    <name type="scientific">Aeromonas encheleia</name>
    <dbReference type="NCBI Taxonomy" id="73010"/>
    <lineage>
        <taxon>Bacteria</taxon>
        <taxon>Pseudomonadati</taxon>
        <taxon>Pseudomonadota</taxon>
        <taxon>Gammaproteobacteria</taxon>
        <taxon>Aeromonadales</taxon>
        <taxon>Aeromonadaceae</taxon>
        <taxon>Aeromonas</taxon>
    </lineage>
</organism>
<keyword evidence="17" id="KW-1185">Reference proteome</keyword>
<proteinExistence type="inferred from homology"/>
<dbReference type="GO" id="GO:0016042">
    <property type="term" value="P:lipid catabolic process"/>
    <property type="evidence" value="ECO:0007669"/>
    <property type="project" value="UniProtKB-KW"/>
</dbReference>
<protein>
    <recommendedName>
        <fullName evidence="4">Lipase chaperone</fullName>
    </recommendedName>
    <alternativeName>
        <fullName evidence="15">Lipase foldase</fullName>
    </alternativeName>
    <alternativeName>
        <fullName evidence="13">Lipase helper protein</fullName>
    </alternativeName>
    <alternativeName>
        <fullName evidence="14">Lipase modulator</fullName>
    </alternativeName>
</protein>
<evidence type="ECO:0000256" key="6">
    <source>
        <dbReference type="ARBA" id="ARBA00022519"/>
    </source>
</evidence>
<keyword evidence="5" id="KW-1003">Cell membrane</keyword>
<dbReference type="RefSeq" id="WP_252995501.1">
    <property type="nucleotide sequence ID" value="NZ_CP099717.1"/>
</dbReference>
<keyword evidence="12" id="KW-0143">Chaperone</keyword>
<evidence type="ECO:0000256" key="7">
    <source>
        <dbReference type="ARBA" id="ARBA00022692"/>
    </source>
</evidence>
<evidence type="ECO:0000256" key="5">
    <source>
        <dbReference type="ARBA" id="ARBA00022475"/>
    </source>
</evidence>
<dbReference type="Pfam" id="PF03280">
    <property type="entry name" value="Lipase_chap"/>
    <property type="match status" value="1"/>
</dbReference>
<comment type="function">
    <text evidence="1">May be involved in the folding of the extracellular lipase during its passage through the periplasm.</text>
</comment>
<evidence type="ECO:0000256" key="10">
    <source>
        <dbReference type="ARBA" id="ARBA00023098"/>
    </source>
</evidence>
<accession>A0AAE9MG37</accession>
<evidence type="ECO:0000313" key="17">
    <source>
        <dbReference type="Proteomes" id="UP001056890"/>
    </source>
</evidence>
<keyword evidence="6" id="KW-0997">Cell inner membrane</keyword>
<dbReference type="EMBL" id="CP099717">
    <property type="protein sequence ID" value="USV57990.1"/>
    <property type="molecule type" value="Genomic_DNA"/>
</dbReference>
<comment type="similarity">
    <text evidence="3">Belongs to the lipase chaperone family.</text>
</comment>
<evidence type="ECO:0000256" key="11">
    <source>
        <dbReference type="ARBA" id="ARBA00023136"/>
    </source>
</evidence>
<gene>
    <name evidence="16" type="ORF">NHF51_01990</name>
</gene>
<dbReference type="SUPFAM" id="SSF158855">
    <property type="entry name" value="Lipase chaperone-like"/>
    <property type="match status" value="1"/>
</dbReference>
<evidence type="ECO:0000256" key="9">
    <source>
        <dbReference type="ARBA" id="ARBA00022989"/>
    </source>
</evidence>
<evidence type="ECO:0000256" key="12">
    <source>
        <dbReference type="ARBA" id="ARBA00023186"/>
    </source>
</evidence>
<evidence type="ECO:0000256" key="4">
    <source>
        <dbReference type="ARBA" id="ARBA00019692"/>
    </source>
</evidence>
<sequence>MKRGGLLLALLCPALLLGILALCPSVEPPLEAAPERGALRHQLAQRLEQGEADEQDPLLVRYRAFLAAEGSLRVPTDPGLASLQLLFDQREHLRQQRFTPAEQEQLFAEDRLMEQWTLRRKALAEASEADRQGLATELELWLAEQPQWFREAETNGRLLGELQSLDRLAPAERDAALLEQLGPEAVDRLHQLAQNQQGFEQQLTGYLAELEPLPPFERAEQQQALLARWFQPEQWRRVEALTRLRLGEQP</sequence>
<evidence type="ECO:0000256" key="13">
    <source>
        <dbReference type="ARBA" id="ARBA00030948"/>
    </source>
</evidence>
<keyword evidence="11" id="KW-0472">Membrane</keyword>
<evidence type="ECO:0000256" key="14">
    <source>
        <dbReference type="ARBA" id="ARBA00031542"/>
    </source>
</evidence>
<evidence type="ECO:0000256" key="15">
    <source>
        <dbReference type="ARBA" id="ARBA00033028"/>
    </source>
</evidence>
<dbReference type="InterPro" id="IPR004961">
    <property type="entry name" value="Lipase_chaperone"/>
</dbReference>
<evidence type="ECO:0000256" key="3">
    <source>
        <dbReference type="ARBA" id="ARBA00010358"/>
    </source>
</evidence>
<evidence type="ECO:0000256" key="2">
    <source>
        <dbReference type="ARBA" id="ARBA00004383"/>
    </source>
</evidence>
<dbReference type="Proteomes" id="UP001056890">
    <property type="component" value="Chromosome"/>
</dbReference>
<keyword evidence="7" id="KW-0812">Transmembrane</keyword>
<dbReference type="GO" id="GO:0005886">
    <property type="term" value="C:plasma membrane"/>
    <property type="evidence" value="ECO:0007669"/>
    <property type="project" value="UniProtKB-SubCell"/>
</dbReference>